<dbReference type="Pfam" id="PF06619">
    <property type="entry name" value="DUF1149"/>
    <property type="match status" value="1"/>
</dbReference>
<dbReference type="InterPro" id="IPR035958">
    <property type="entry name" value="SecB-like_sf"/>
</dbReference>
<dbReference type="Proteomes" id="UP000674938">
    <property type="component" value="Unassembled WGS sequence"/>
</dbReference>
<sequence length="138" mass="15681">MNIIRQPEFVEAFHYDMNTPENETKAETEIRVEVKPFDMSDQPDFPTDVSSVLGLRVIFQIVFEEFAVTGAVRQLVTLSDRKVDNPDDLAQSELDELMRPLFSMIERLTYDVTEIALDRPGVQLNFANEPGTPEASAE</sequence>
<evidence type="ECO:0000313" key="1">
    <source>
        <dbReference type="EMBL" id="MBP1041612.1"/>
    </source>
</evidence>
<dbReference type="InterPro" id="IPR009530">
    <property type="entry name" value="DUF1149"/>
</dbReference>
<comment type="caution">
    <text evidence="1">The sequence shown here is derived from an EMBL/GenBank/DDBJ whole genome shotgun (WGS) entry which is preliminary data.</text>
</comment>
<accession>A0A940PBQ4</accession>
<keyword evidence="2" id="KW-1185">Reference proteome</keyword>
<proteinExistence type="predicted"/>
<evidence type="ECO:0000313" key="2">
    <source>
        <dbReference type="Proteomes" id="UP000674938"/>
    </source>
</evidence>
<name>A0A940PBQ4_9ENTE</name>
<dbReference type="Gene3D" id="3.10.420.10">
    <property type="entry name" value="SecB-like"/>
    <property type="match status" value="1"/>
</dbReference>
<protein>
    <submittedName>
        <fullName evidence="1">DUF1149 family protein</fullName>
    </submittedName>
</protein>
<reference evidence="1" key="1">
    <citation type="submission" date="2020-12" db="EMBL/GenBank/DDBJ databases">
        <title>Vagococcus allomyrinae sp. nov. and Enterococcus lavae sp. nov., isolated from the larvae of Allomyrina dichotoma.</title>
        <authorList>
            <person name="Lee S.D."/>
        </authorList>
    </citation>
    <scope>NUCLEOTIDE SEQUENCE</scope>
    <source>
        <strain evidence="1">BWB3-3</strain>
    </source>
</reference>
<dbReference type="AlphaFoldDB" id="A0A940PBQ4"/>
<dbReference type="RefSeq" id="WP_209527733.1">
    <property type="nucleotide sequence ID" value="NZ_JAEEGA010000006.1"/>
</dbReference>
<dbReference type="SUPFAM" id="SSF54611">
    <property type="entry name" value="SecB-like"/>
    <property type="match status" value="1"/>
</dbReference>
<dbReference type="PIRSF" id="PIRSF031568">
    <property type="entry name" value="UCP031568"/>
    <property type="match status" value="1"/>
</dbReference>
<organism evidence="1 2">
    <name type="scientific">Vagococcus allomyrinae</name>
    <dbReference type="NCBI Taxonomy" id="2794353"/>
    <lineage>
        <taxon>Bacteria</taxon>
        <taxon>Bacillati</taxon>
        <taxon>Bacillota</taxon>
        <taxon>Bacilli</taxon>
        <taxon>Lactobacillales</taxon>
        <taxon>Enterococcaceae</taxon>
        <taxon>Vagococcus</taxon>
    </lineage>
</organism>
<dbReference type="EMBL" id="JAEEGA010000006">
    <property type="protein sequence ID" value="MBP1041612.1"/>
    <property type="molecule type" value="Genomic_DNA"/>
</dbReference>
<gene>
    <name evidence="1" type="ORF">I6N95_11395</name>
</gene>